<gene>
    <name evidence="1" type="ORF">BCR32DRAFT_277363</name>
</gene>
<comment type="caution">
    <text evidence="1">The sequence shown here is derived from an EMBL/GenBank/DDBJ whole genome shotgun (WGS) entry which is preliminary data.</text>
</comment>
<keyword evidence="2" id="KW-1185">Reference proteome</keyword>
<accession>A0A1Y1XEM2</accession>
<dbReference type="Proteomes" id="UP000193944">
    <property type="component" value="Unassembled WGS sequence"/>
</dbReference>
<protein>
    <submittedName>
        <fullName evidence="1">Uncharacterized protein</fullName>
    </submittedName>
</protein>
<evidence type="ECO:0000313" key="2">
    <source>
        <dbReference type="Proteomes" id="UP000193944"/>
    </source>
</evidence>
<dbReference type="EMBL" id="MCFG01000057">
    <property type="protein sequence ID" value="ORX84185.1"/>
    <property type="molecule type" value="Genomic_DNA"/>
</dbReference>
<proteinExistence type="predicted"/>
<name>A0A1Y1XEM2_9FUNG</name>
<dbReference type="AlphaFoldDB" id="A0A1Y1XEM2"/>
<reference evidence="1 2" key="1">
    <citation type="submission" date="2016-08" db="EMBL/GenBank/DDBJ databases">
        <title>A Parts List for Fungal Cellulosomes Revealed by Comparative Genomics.</title>
        <authorList>
            <consortium name="DOE Joint Genome Institute"/>
            <person name="Haitjema C.H."/>
            <person name="Gilmore S.P."/>
            <person name="Henske J.K."/>
            <person name="Solomon K.V."/>
            <person name="De Groot R."/>
            <person name="Kuo A."/>
            <person name="Mondo S.J."/>
            <person name="Salamov A.A."/>
            <person name="Labutti K."/>
            <person name="Zhao Z."/>
            <person name="Chiniquy J."/>
            <person name="Barry K."/>
            <person name="Brewer H.M."/>
            <person name="Purvine S.O."/>
            <person name="Wright A.T."/>
            <person name="Boxma B."/>
            <person name="Van Alen T."/>
            <person name="Hackstein J.H."/>
            <person name="Baker S.E."/>
            <person name="Grigoriev I.V."/>
            <person name="O'Malley M.A."/>
        </authorList>
    </citation>
    <scope>NUCLEOTIDE SEQUENCE [LARGE SCALE GENOMIC DNA]</scope>
    <source>
        <strain evidence="1 2">S4</strain>
    </source>
</reference>
<reference evidence="1 2" key="2">
    <citation type="submission" date="2016-08" db="EMBL/GenBank/DDBJ databases">
        <title>Pervasive Adenine N6-methylation of Active Genes in Fungi.</title>
        <authorList>
            <consortium name="DOE Joint Genome Institute"/>
            <person name="Mondo S.J."/>
            <person name="Dannebaum R.O."/>
            <person name="Kuo R.C."/>
            <person name="Labutti K."/>
            <person name="Haridas S."/>
            <person name="Kuo A."/>
            <person name="Salamov A."/>
            <person name="Ahrendt S.R."/>
            <person name="Lipzen A."/>
            <person name="Sullivan W."/>
            <person name="Andreopoulos W.B."/>
            <person name="Clum A."/>
            <person name="Lindquist E."/>
            <person name="Daum C."/>
            <person name="Ramamoorthy G.K."/>
            <person name="Gryganskyi A."/>
            <person name="Culley D."/>
            <person name="Magnuson J.K."/>
            <person name="James T.Y."/>
            <person name="O'Malley M.A."/>
            <person name="Stajich J.E."/>
            <person name="Spatafora J.W."/>
            <person name="Visel A."/>
            <person name="Grigoriev I.V."/>
        </authorList>
    </citation>
    <scope>NUCLEOTIDE SEQUENCE [LARGE SCALE GENOMIC DNA]</scope>
    <source>
        <strain evidence="1 2">S4</strain>
    </source>
</reference>
<sequence length="104" mass="11991">MPGLINSRNNSNSSGNISDNTLEERLYTRLVNNIINVNDRTLTVLLNNHTTLIPNINEEHEDISDIIDVLESEDNVESLNIRIINRRKSKKEDKDNVLKRLVIR</sequence>
<evidence type="ECO:0000313" key="1">
    <source>
        <dbReference type="EMBL" id="ORX84185.1"/>
    </source>
</evidence>
<organism evidence="1 2">
    <name type="scientific">Anaeromyces robustus</name>
    <dbReference type="NCBI Taxonomy" id="1754192"/>
    <lineage>
        <taxon>Eukaryota</taxon>
        <taxon>Fungi</taxon>
        <taxon>Fungi incertae sedis</taxon>
        <taxon>Chytridiomycota</taxon>
        <taxon>Chytridiomycota incertae sedis</taxon>
        <taxon>Neocallimastigomycetes</taxon>
        <taxon>Neocallimastigales</taxon>
        <taxon>Neocallimastigaceae</taxon>
        <taxon>Anaeromyces</taxon>
    </lineage>
</organism>